<keyword evidence="2" id="KW-1185">Reference proteome</keyword>
<gene>
    <name evidence="1" type="ORF">HZY62_05885</name>
</gene>
<evidence type="ECO:0000313" key="1">
    <source>
        <dbReference type="EMBL" id="MBD1260106.1"/>
    </source>
</evidence>
<proteinExistence type="predicted"/>
<reference evidence="1 2" key="1">
    <citation type="submission" date="2020-07" db="EMBL/GenBank/DDBJ databases">
        <title>The draft genome sequence of Maribacter polysiphoniae KCTC 22021.</title>
        <authorList>
            <person name="Mu L."/>
        </authorList>
    </citation>
    <scope>NUCLEOTIDE SEQUENCE [LARGE SCALE GENOMIC DNA]</scope>
    <source>
        <strain evidence="1 2">KCTC 22021</strain>
    </source>
</reference>
<comment type="caution">
    <text evidence="1">The sequence shown here is derived from an EMBL/GenBank/DDBJ whole genome shotgun (WGS) entry which is preliminary data.</text>
</comment>
<name>A0ABR7VZ28_9FLAO</name>
<dbReference type="Proteomes" id="UP000651837">
    <property type="component" value="Unassembled WGS sequence"/>
</dbReference>
<organism evidence="1 2">
    <name type="scientific">Maribacter polysiphoniae</name>
    <dbReference type="NCBI Taxonomy" id="429344"/>
    <lineage>
        <taxon>Bacteria</taxon>
        <taxon>Pseudomonadati</taxon>
        <taxon>Bacteroidota</taxon>
        <taxon>Flavobacteriia</taxon>
        <taxon>Flavobacteriales</taxon>
        <taxon>Flavobacteriaceae</taxon>
        <taxon>Maribacter</taxon>
    </lineage>
</organism>
<evidence type="ECO:0000313" key="2">
    <source>
        <dbReference type="Proteomes" id="UP000651837"/>
    </source>
</evidence>
<protein>
    <submittedName>
        <fullName evidence="1">Uncharacterized protein</fullName>
    </submittedName>
</protein>
<accession>A0ABR7VZ28</accession>
<sequence length="38" mass="4804">MDWEAYRYKPSVDFYLAHNNQHLFIFYKVIEENHERSI</sequence>
<dbReference type="EMBL" id="JACWLN010000002">
    <property type="protein sequence ID" value="MBD1260106.1"/>
    <property type="molecule type" value="Genomic_DNA"/>
</dbReference>